<reference evidence="1 2" key="1">
    <citation type="journal article" date="2018" name="Sci. Data">
        <title>The draft genome sequence of cork oak.</title>
        <authorList>
            <person name="Ramos A.M."/>
            <person name="Usie A."/>
            <person name="Barbosa P."/>
            <person name="Barros P.M."/>
            <person name="Capote T."/>
            <person name="Chaves I."/>
            <person name="Simoes F."/>
            <person name="Abreu I."/>
            <person name="Carrasquinho I."/>
            <person name="Faro C."/>
            <person name="Guimaraes J.B."/>
            <person name="Mendonca D."/>
            <person name="Nobrega F."/>
            <person name="Rodrigues L."/>
            <person name="Saibo N.J.M."/>
            <person name="Varela M.C."/>
            <person name="Egas C."/>
            <person name="Matos J."/>
            <person name="Miguel C.M."/>
            <person name="Oliveira M.M."/>
            <person name="Ricardo C.P."/>
            <person name="Goncalves S."/>
        </authorList>
    </citation>
    <scope>NUCLEOTIDE SEQUENCE [LARGE SCALE GENOMIC DNA]</scope>
    <source>
        <strain evidence="2">cv. HL8</strain>
    </source>
</reference>
<name>A0AAW0KCR9_QUESU</name>
<dbReference type="AlphaFoldDB" id="A0AAW0KCR9"/>
<comment type="caution">
    <text evidence="1">The sequence shown here is derived from an EMBL/GenBank/DDBJ whole genome shotgun (WGS) entry which is preliminary data.</text>
</comment>
<keyword evidence="2" id="KW-1185">Reference proteome</keyword>
<feature type="non-terminal residue" evidence="1">
    <location>
        <position position="1"/>
    </location>
</feature>
<accession>A0AAW0KCR9</accession>
<organism evidence="1 2">
    <name type="scientific">Quercus suber</name>
    <name type="common">Cork oak</name>
    <dbReference type="NCBI Taxonomy" id="58331"/>
    <lineage>
        <taxon>Eukaryota</taxon>
        <taxon>Viridiplantae</taxon>
        <taxon>Streptophyta</taxon>
        <taxon>Embryophyta</taxon>
        <taxon>Tracheophyta</taxon>
        <taxon>Spermatophyta</taxon>
        <taxon>Magnoliopsida</taxon>
        <taxon>eudicotyledons</taxon>
        <taxon>Gunneridae</taxon>
        <taxon>Pentapetalae</taxon>
        <taxon>rosids</taxon>
        <taxon>fabids</taxon>
        <taxon>Fagales</taxon>
        <taxon>Fagaceae</taxon>
        <taxon>Quercus</taxon>
    </lineage>
</organism>
<evidence type="ECO:0000313" key="2">
    <source>
        <dbReference type="Proteomes" id="UP000237347"/>
    </source>
</evidence>
<gene>
    <name evidence="1" type="ORF">CFP56_022495</name>
</gene>
<sequence>KTLELYSTSKLDKFLIDFEYKTSYASEVNKWVCFATIHKVRKLYLEFETSGSSYLFPRLQWIGYARLSHDMMQNILLGSPALTELSLLQSDHTFTGLKNLELVGEKVLANSDDDSAIVEISAPNLQSLNISGFMNKKRFQLTQLLNMEETAVT</sequence>
<dbReference type="Proteomes" id="UP000237347">
    <property type="component" value="Unassembled WGS sequence"/>
</dbReference>
<dbReference type="EMBL" id="PKMF04000353">
    <property type="protein sequence ID" value="KAK7836438.1"/>
    <property type="molecule type" value="Genomic_DNA"/>
</dbReference>
<protein>
    <submittedName>
        <fullName evidence="1">Uncharacterized protein</fullName>
    </submittedName>
</protein>
<evidence type="ECO:0000313" key="1">
    <source>
        <dbReference type="EMBL" id="KAK7836438.1"/>
    </source>
</evidence>
<proteinExistence type="predicted"/>